<dbReference type="SUPFAM" id="SSF47954">
    <property type="entry name" value="Cyclin-like"/>
    <property type="match status" value="2"/>
</dbReference>
<proteinExistence type="inferred from homology"/>
<keyword evidence="2" id="KW-0195">Cyclin</keyword>
<dbReference type="InterPro" id="IPR006671">
    <property type="entry name" value="Cyclin_N"/>
</dbReference>
<dbReference type="Proteomes" id="UP001652625">
    <property type="component" value="Chromosome 03"/>
</dbReference>
<dbReference type="Gene3D" id="1.10.472.10">
    <property type="entry name" value="Cyclin-like"/>
    <property type="match status" value="2"/>
</dbReference>
<dbReference type="InterPro" id="IPR043198">
    <property type="entry name" value="Cyclin/Ssn8"/>
</dbReference>
<dbReference type="CDD" id="cd20525">
    <property type="entry name" value="CYCLIN_CCNH_rpt2"/>
    <property type="match status" value="1"/>
</dbReference>
<evidence type="ECO:0000259" key="3">
    <source>
        <dbReference type="Pfam" id="PF00134"/>
    </source>
</evidence>
<keyword evidence="5" id="KW-1185">Reference proteome</keyword>
<evidence type="ECO:0000259" key="4">
    <source>
        <dbReference type="Pfam" id="PF16899"/>
    </source>
</evidence>
<name>A0ABM4BGE8_HYDVU</name>
<protein>
    <submittedName>
        <fullName evidence="6">Cyclin-H</fullName>
    </submittedName>
</protein>
<dbReference type="InterPro" id="IPR031658">
    <property type="entry name" value="Cyclin_C_2"/>
</dbReference>
<reference evidence="6" key="1">
    <citation type="submission" date="2025-08" db="UniProtKB">
        <authorList>
            <consortium name="RefSeq"/>
        </authorList>
    </citation>
    <scope>IDENTIFICATION</scope>
</reference>
<dbReference type="Pfam" id="PF16899">
    <property type="entry name" value="Cyclin_C_2"/>
    <property type="match status" value="1"/>
</dbReference>
<dbReference type="CDD" id="cd20524">
    <property type="entry name" value="CYCLIN_CCNH_rpt1"/>
    <property type="match status" value="1"/>
</dbReference>
<evidence type="ECO:0000313" key="5">
    <source>
        <dbReference type="Proteomes" id="UP001652625"/>
    </source>
</evidence>
<dbReference type="InterPro" id="IPR036915">
    <property type="entry name" value="Cyclin-like_sf"/>
</dbReference>
<dbReference type="Pfam" id="PF00134">
    <property type="entry name" value="Cyclin_N"/>
    <property type="match status" value="1"/>
</dbReference>
<sequence length="319" mass="37613">MFHTSSQRKHWIFESIDKIDFSRAASNNNFIEMHRKLKSKANIEYLNPNEEKLLLTYYTQFVFNICRRFKPPVPLSVIGTSLSYFKRFFLYTSVMEFHPKDIAYLCVYLACKIDEYNVSIDQFMEQAVVKRSLNMQKFLIDNELVLLQKLNYHLTVHSPYRPLEGFLIDIKTKKTIPDIEKHRTNIEQFLTNSLLTDVILLFTPSQLALAAIENGVGREQLIGYLQLTLDTDSIENVLSKLKRIQEIVCNIKVADQTEILAIEDKLNLCKDYENDPFSDLYHQREISKQEAKEMQKRKKFQELYDIRHAEEKMLAESFD</sequence>
<accession>A0ABM4BGE8</accession>
<feature type="domain" description="Cyclin N-terminal" evidence="3">
    <location>
        <begin position="52"/>
        <end position="154"/>
    </location>
</feature>
<gene>
    <name evidence="6" type="primary">LOC100213308</name>
</gene>
<dbReference type="GeneID" id="100213308"/>
<dbReference type="PANTHER" id="PTHR10026">
    <property type="entry name" value="CYCLIN"/>
    <property type="match status" value="1"/>
</dbReference>
<dbReference type="RefSeq" id="XP_065648079.1">
    <property type="nucleotide sequence ID" value="XM_065792007.1"/>
</dbReference>
<evidence type="ECO:0000256" key="2">
    <source>
        <dbReference type="ARBA" id="ARBA00023127"/>
    </source>
</evidence>
<feature type="domain" description="Cyclin C-terminal" evidence="4">
    <location>
        <begin position="159"/>
        <end position="247"/>
    </location>
</feature>
<evidence type="ECO:0000256" key="1">
    <source>
        <dbReference type="ARBA" id="ARBA00008638"/>
    </source>
</evidence>
<organism evidence="5 6">
    <name type="scientific">Hydra vulgaris</name>
    <name type="common">Hydra</name>
    <name type="synonym">Hydra attenuata</name>
    <dbReference type="NCBI Taxonomy" id="6087"/>
    <lineage>
        <taxon>Eukaryota</taxon>
        <taxon>Metazoa</taxon>
        <taxon>Cnidaria</taxon>
        <taxon>Hydrozoa</taxon>
        <taxon>Hydroidolina</taxon>
        <taxon>Anthoathecata</taxon>
        <taxon>Aplanulata</taxon>
        <taxon>Hydridae</taxon>
        <taxon>Hydra</taxon>
    </lineage>
</organism>
<evidence type="ECO:0000313" key="6">
    <source>
        <dbReference type="RefSeq" id="XP_065648079.1"/>
    </source>
</evidence>
<comment type="similarity">
    <text evidence="1">Belongs to the cyclin family. Cyclin C subfamily.</text>
</comment>